<evidence type="ECO:0000313" key="2">
    <source>
        <dbReference type="EMBL" id="APE35084.1"/>
    </source>
</evidence>
<dbReference type="Gene3D" id="3.90.550.10">
    <property type="entry name" value="Spore Coat Polysaccharide Biosynthesis Protein SpsA, Chain A"/>
    <property type="match status" value="1"/>
</dbReference>
<proteinExistence type="predicted"/>
<feature type="domain" description="Glycosyltransferase 2-like" evidence="1">
    <location>
        <begin position="6"/>
        <end position="173"/>
    </location>
</feature>
<sequence>MGVRVSVCVPAFNAARTIVETLESIRAQDYENFDIVVVDNASTDGTGDLVRAFDDHRIRLHTNTNVVPMAENWNRALGLATGELVKLVCADDLITPRCLSEQVGSMQDPQIAVAGAKFDIIDDEGVTLSRARGLGPLIGRCSSRTALGALVRALPDDVCPTAALMFRRRDIEAIGGVRTDFLYAMDMDLVARACATGAFFGHDQVLAVNRASLFNHSSTTSTVSKLVDVVRFNHHHRRAHRDLVGLSDVVIGDGAVVRQALVRLVARIEYLVRRG</sequence>
<dbReference type="InterPro" id="IPR050834">
    <property type="entry name" value="Glycosyltransf_2"/>
</dbReference>
<reference evidence="2" key="1">
    <citation type="submission" date="2016-11" db="EMBL/GenBank/DDBJ databases">
        <authorList>
            <person name="Jaros S."/>
            <person name="Januszkiewicz K."/>
            <person name="Wedrychowicz H."/>
        </authorList>
    </citation>
    <scope>NUCLEOTIDE SEQUENCE [LARGE SCALE GENOMIC DNA]</scope>
    <source>
        <strain evidence="2">Y48</strain>
    </source>
</reference>
<dbReference type="PANTHER" id="PTHR43685:SF11">
    <property type="entry name" value="GLYCOSYLTRANSFERASE TAGX-RELATED"/>
    <property type="match status" value="1"/>
</dbReference>
<dbReference type="KEGG" id="nsl:BOX37_15275"/>
<dbReference type="PANTHER" id="PTHR43685">
    <property type="entry name" value="GLYCOSYLTRANSFERASE"/>
    <property type="match status" value="1"/>
</dbReference>
<dbReference type="SUPFAM" id="SSF53448">
    <property type="entry name" value="Nucleotide-diphospho-sugar transferases"/>
    <property type="match status" value="1"/>
</dbReference>
<dbReference type="InterPro" id="IPR029044">
    <property type="entry name" value="Nucleotide-diphossugar_trans"/>
</dbReference>
<gene>
    <name evidence="2" type="ORF">BOX37_15275</name>
</gene>
<evidence type="ECO:0000259" key="1">
    <source>
        <dbReference type="Pfam" id="PF00535"/>
    </source>
</evidence>
<organism evidence="2 3">
    <name type="scientific">Nocardia mangyaensis</name>
    <dbReference type="NCBI Taxonomy" id="2213200"/>
    <lineage>
        <taxon>Bacteria</taxon>
        <taxon>Bacillati</taxon>
        <taxon>Actinomycetota</taxon>
        <taxon>Actinomycetes</taxon>
        <taxon>Mycobacteriales</taxon>
        <taxon>Nocardiaceae</taxon>
        <taxon>Nocardia</taxon>
    </lineage>
</organism>
<dbReference type="Pfam" id="PF00535">
    <property type="entry name" value="Glycos_transf_2"/>
    <property type="match status" value="1"/>
</dbReference>
<dbReference type="InterPro" id="IPR001173">
    <property type="entry name" value="Glyco_trans_2-like"/>
</dbReference>
<name>A0A1J0VSS0_9NOCA</name>
<evidence type="ECO:0000313" key="3">
    <source>
        <dbReference type="Proteomes" id="UP000183810"/>
    </source>
</evidence>
<accession>A0A1J0VSS0</accession>
<dbReference type="EMBL" id="CP018082">
    <property type="protein sequence ID" value="APE35084.1"/>
    <property type="molecule type" value="Genomic_DNA"/>
</dbReference>
<dbReference type="Proteomes" id="UP000183810">
    <property type="component" value="Chromosome"/>
</dbReference>
<dbReference type="AlphaFoldDB" id="A0A1J0VSS0"/>
<dbReference type="RefSeq" id="WP_071928269.1">
    <property type="nucleotide sequence ID" value="NZ_CP018082.1"/>
</dbReference>
<protein>
    <recommendedName>
        <fullName evidence="1">Glycosyltransferase 2-like domain-containing protein</fullName>
    </recommendedName>
</protein>
<keyword evidence="3" id="KW-1185">Reference proteome</keyword>